<evidence type="ECO:0000256" key="1">
    <source>
        <dbReference type="SAM" id="Coils"/>
    </source>
</evidence>
<accession>A0A1B1TFS1</accession>
<reference evidence="2" key="2">
    <citation type="journal article" date="2015" name="ISME J.">
        <title>A new class of marine Euryarchaeota group II from the Mediterranean deep chlorophyll maximum.</title>
        <authorList>
            <person name="Martin-Cuadrado A.B."/>
            <person name="Garcia-Heredia I."/>
            <person name="Molto A.G."/>
            <person name="Lopez-Ubeda R."/>
            <person name="Kimes N."/>
            <person name="Lopez-Garcia P."/>
            <person name="Moreira D."/>
            <person name="Rodriguez-Valera F."/>
        </authorList>
    </citation>
    <scope>NUCLEOTIDE SEQUENCE</scope>
</reference>
<feature type="coiled-coil region" evidence="1">
    <location>
        <begin position="165"/>
        <end position="192"/>
    </location>
</feature>
<dbReference type="AlphaFoldDB" id="A0A1B1TFS1"/>
<name>A0A1B1TFS1_9ARCH</name>
<sequence length="252" mass="28967">MDVSKPKGNTQSFENEHRSVLFAQVIHGKPRMGINKDGFLEVLGKSRKDRKVFLGDVAKAMLHSLGSHETPIFTDEPNWDEQRWELTCKSTELNIKITSSHYWGFGLFSRCFYNKIEIEGPLSVRSRCVHDMVSTLGRNPWEAVRIKPFERVTRLKISEHFEMWNTLIQRAKNEMNEQILRLEDKVRKLRGVNENAVELLKSADLALEEARTALSDRNSPAVERALSRASNSIIQADPKTELLTTNILFDED</sequence>
<protein>
    <submittedName>
        <fullName evidence="2">Uncharacterized protein</fullName>
    </submittedName>
</protein>
<keyword evidence="1" id="KW-0175">Coiled coil</keyword>
<proteinExistence type="predicted"/>
<reference evidence="2" key="1">
    <citation type="submission" date="2014-11" db="EMBL/GenBank/DDBJ databases">
        <authorList>
            <person name="Zhu J."/>
            <person name="Qi W."/>
            <person name="Song R."/>
        </authorList>
    </citation>
    <scope>NUCLEOTIDE SEQUENCE</scope>
</reference>
<evidence type="ECO:0000313" key="2">
    <source>
        <dbReference type="EMBL" id="ANV81123.1"/>
    </source>
</evidence>
<organism evidence="2">
    <name type="scientific">uncultured Poseidoniia archaeon</name>
    <dbReference type="NCBI Taxonomy" id="1697135"/>
    <lineage>
        <taxon>Archaea</taxon>
        <taxon>Methanobacteriati</taxon>
        <taxon>Thermoplasmatota</taxon>
        <taxon>Candidatus Poseidoniia</taxon>
        <taxon>environmental samples</taxon>
    </lineage>
</organism>
<dbReference type="EMBL" id="KP211924">
    <property type="protein sequence ID" value="ANV81123.1"/>
    <property type="molecule type" value="Genomic_DNA"/>
</dbReference>